<protein>
    <recommendedName>
        <fullName evidence="2">VWFA domain-containing protein</fullName>
    </recommendedName>
</protein>
<feature type="domain" description="VWFA" evidence="2">
    <location>
        <begin position="1252"/>
        <end position="1425"/>
    </location>
</feature>
<dbReference type="Pfam" id="PF00092">
    <property type="entry name" value="VWA"/>
    <property type="match status" value="1"/>
</dbReference>
<comment type="caution">
    <text evidence="3">The sequence shown here is derived from an EMBL/GenBank/DDBJ whole genome shotgun (WGS) entry which is preliminary data.</text>
</comment>
<sequence>MDQVNNESKLLYLQSRYQFEKAMEKFNSGQINTEPQLVQTVFQSFQDFFTQMGSPNLIPRYAYEDGPPWSEDYNEMMKEIKADLETLFQEVDILGRSLYSDFNHNVMQQDIINKEYEKVYDKLKDLEMYAGYGNNGMIRFGRDDFLNGFKIDYDRISGIPLEISTTGVSLPVKGDANNVAENAKITIVPGNQKHNDFILGSDSNGFPGNNNEVTMVSDDYLTGTSGYEFVGKNDNHGNYAAALDGDANTWFEYERINLRDHEKRKITQNLGWEYVVSGNKRLTFAEDPDDGVLRLHLQIVLEEEEIINQINLQMYTPPNYGSQAAIVKNILVSNDTMAPVSVLNKKKQDTDYSFRFDPIKAKVISVLFEQKHKYYTDIGHIFYEKKMNISNSNDYVFETIQHKDKAEYAPRIEGPLINLESLGIQIDVSETETTAFYPMKKSESKGYELEKITNDLMSIADDSTVDSGIERLEGWRYCIGIRDIEILSCEYEEKGELVTKPYYFDKPIERISVSANETIGDLLSENSLIKYNWITYFVSIDDGKQWHPITPIEHESLENNPPKLYTIQQVGLEEEAVEGHEGYIETTNQIFSLRLKIIIERPTDEEDNMTTMSNINYTASDIKTSYNSSTVQGFRFQVETKPTEEDIEAGVYEKEYIEGDYETLPPQKPKPPIIPDEEDDNEENEDNDLGIPPGGGYDPEDDYEPVTLLIENEPDTICLDKSIYISGVASSSNPITGIELWINGTFIDIATIESNEDISFHSLANVATSNQRIFNWVIPYSRIIELGLAIGDIVTFQIIAEDEKSRDTEMFSATIEECEEDETISCYELLSVIVHYYNEYHNEVQEIELAKDILPYEFDNGEGTLVTVGWNTEMSGPTVMISNGYHDGNRAFVLHSVGIRYLNKSNEQQVQWSSKITQQTDGVFNSHLMIGSPDDKPTEWINDIANGDYISAPTLNRINDWLTFSINSGWEENSCPIDLDYHPLLDIKPNDPIIDPDQEHIHECIEIRKIFIQYYNQVTKTFEIKQVELDRPNYLFKIGDINIEAIIGWYQEHHGVAIGVINETSESLYVSAIGILIRDRYDTVRTEWSTKIVIETNYTTNSSQLIGYKKAEHIVDWLQSDGLPNGFAPSLDSSKAAIVVEFSRDIMNQLCTVSNTIDDHENAPFFDIISPIINLNEVPNPFYYQDLIDNNLPLVGSVSDETALGNWVIRSLSTEFTEEATNREKELIIDHRLPIQVPDPVEYEEEISNKVDMIFVIDTSGSMEDNITNVKNNMDLFLSNLQNRGLDVHIGFIGSAFNEKQQRGNMTSADTFSIQDLVINGGGWENLAFRQITDEIYGAASLYDQLRDDAQKHIIMVTDTNITENITQGLKDDMLQRKIHVSVIWEKEIDSEPDYITLINDTEGISLDITNAAFHEELQDLADKIISIISYIPDSSQVIQIQANDEAGNITTQELTVHFTDLYNKGEV</sequence>
<evidence type="ECO:0000259" key="2">
    <source>
        <dbReference type="PROSITE" id="PS50234"/>
    </source>
</evidence>
<dbReference type="OrthoDB" id="2985747at2"/>
<evidence type="ECO:0000313" key="4">
    <source>
        <dbReference type="Proteomes" id="UP000028875"/>
    </source>
</evidence>
<keyword evidence="4" id="KW-1185">Reference proteome</keyword>
<dbReference type="Gene3D" id="3.40.50.410">
    <property type="entry name" value="von Willebrand factor, type A domain"/>
    <property type="match status" value="1"/>
</dbReference>
<proteinExistence type="predicted"/>
<accession>A0A024QGV4</accession>
<name>A0A024QGV4_9BACI</name>
<dbReference type="InterPro" id="IPR036465">
    <property type="entry name" value="vWFA_dom_sf"/>
</dbReference>
<evidence type="ECO:0000313" key="3">
    <source>
        <dbReference type="EMBL" id="CDQ41788.1"/>
    </source>
</evidence>
<organism evidence="3 4">
    <name type="scientific">Virgibacillus massiliensis</name>
    <dbReference type="NCBI Taxonomy" id="1462526"/>
    <lineage>
        <taxon>Bacteria</taxon>
        <taxon>Bacillati</taxon>
        <taxon>Bacillota</taxon>
        <taxon>Bacilli</taxon>
        <taxon>Bacillales</taxon>
        <taxon>Bacillaceae</taxon>
        <taxon>Virgibacillus</taxon>
    </lineage>
</organism>
<dbReference type="InterPro" id="IPR002035">
    <property type="entry name" value="VWF_A"/>
</dbReference>
<dbReference type="EMBL" id="CCDP010000003">
    <property type="protein sequence ID" value="CDQ41788.1"/>
    <property type="molecule type" value="Genomic_DNA"/>
</dbReference>
<gene>
    <name evidence="3" type="ORF">BN990_04165</name>
</gene>
<dbReference type="CDD" id="cd00198">
    <property type="entry name" value="vWFA"/>
    <property type="match status" value="1"/>
</dbReference>
<feature type="compositionally biased region" description="Acidic residues" evidence="1">
    <location>
        <begin position="675"/>
        <end position="688"/>
    </location>
</feature>
<evidence type="ECO:0000256" key="1">
    <source>
        <dbReference type="SAM" id="MobiDB-lite"/>
    </source>
</evidence>
<dbReference type="PROSITE" id="PS50234">
    <property type="entry name" value="VWFA"/>
    <property type="match status" value="1"/>
</dbReference>
<feature type="region of interest" description="Disordered" evidence="1">
    <location>
        <begin position="659"/>
        <end position="697"/>
    </location>
</feature>
<dbReference type="SUPFAM" id="SSF53300">
    <property type="entry name" value="vWA-like"/>
    <property type="match status" value="1"/>
</dbReference>
<dbReference type="eggNOG" id="COG2304">
    <property type="taxonomic scope" value="Bacteria"/>
</dbReference>
<dbReference type="Proteomes" id="UP000028875">
    <property type="component" value="Unassembled WGS sequence"/>
</dbReference>
<dbReference type="STRING" id="1462526.BN990_04165"/>
<dbReference type="RefSeq" id="WP_038246617.1">
    <property type="nucleotide sequence ID" value="NZ_BNER01000008.1"/>
</dbReference>
<reference evidence="3 4" key="1">
    <citation type="submission" date="2014-03" db="EMBL/GenBank/DDBJ databases">
        <authorList>
            <person name="Urmite Genomes U."/>
        </authorList>
    </citation>
    <scope>NUCLEOTIDE SEQUENCE [LARGE SCALE GENOMIC DNA]</scope>
    <source>
        <strain evidence="3 4">Vm-5</strain>
    </source>
</reference>
<reference evidence="4" key="2">
    <citation type="submission" date="2014-05" db="EMBL/GenBank/DDBJ databases">
        <title>Draft genome sequence of Virgibacillus massiliensis Vm-5.</title>
        <authorList>
            <person name="Khelaifia S."/>
            <person name="Croce O."/>
            <person name="Lagier J.C."/>
            <person name="Raoult D."/>
        </authorList>
    </citation>
    <scope>NUCLEOTIDE SEQUENCE [LARGE SCALE GENOMIC DNA]</scope>
    <source>
        <strain evidence="4">Vm-5</strain>
    </source>
</reference>